<proteinExistence type="predicted"/>
<reference evidence="1 2" key="1">
    <citation type="submission" date="2014-04" db="EMBL/GenBank/DDBJ databases">
        <authorList>
            <consortium name="DOE Joint Genome Institute"/>
            <person name="Kuo A."/>
            <person name="Kohler A."/>
            <person name="Nagy L.G."/>
            <person name="Floudas D."/>
            <person name="Copeland A."/>
            <person name="Barry K.W."/>
            <person name="Cichocki N."/>
            <person name="Veneault-Fourrey C."/>
            <person name="LaButti K."/>
            <person name="Lindquist E.A."/>
            <person name="Lipzen A."/>
            <person name="Lundell T."/>
            <person name="Morin E."/>
            <person name="Murat C."/>
            <person name="Sun H."/>
            <person name="Tunlid A."/>
            <person name="Henrissat B."/>
            <person name="Grigoriev I.V."/>
            <person name="Hibbett D.S."/>
            <person name="Martin F."/>
            <person name="Nordberg H.P."/>
            <person name="Cantor M.N."/>
            <person name="Hua S.X."/>
        </authorList>
    </citation>
    <scope>NUCLEOTIDE SEQUENCE [LARGE SCALE GENOMIC DNA]</scope>
    <source>
        <strain evidence="1 2">Foug A</strain>
    </source>
</reference>
<dbReference type="AlphaFoldDB" id="A0A0C3DD39"/>
<dbReference type="Proteomes" id="UP000053989">
    <property type="component" value="Unassembled WGS sequence"/>
</dbReference>
<name>A0A0C3DD39_9AGAM</name>
<dbReference type="HOGENOM" id="CLU_1732553_0_0_1"/>
<reference evidence="2" key="2">
    <citation type="submission" date="2015-01" db="EMBL/GenBank/DDBJ databases">
        <title>Evolutionary Origins and Diversification of the Mycorrhizal Mutualists.</title>
        <authorList>
            <consortium name="DOE Joint Genome Institute"/>
            <consortium name="Mycorrhizal Genomics Consortium"/>
            <person name="Kohler A."/>
            <person name="Kuo A."/>
            <person name="Nagy L.G."/>
            <person name="Floudas D."/>
            <person name="Copeland A."/>
            <person name="Barry K.W."/>
            <person name="Cichocki N."/>
            <person name="Veneault-Fourrey C."/>
            <person name="LaButti K."/>
            <person name="Lindquist E.A."/>
            <person name="Lipzen A."/>
            <person name="Lundell T."/>
            <person name="Morin E."/>
            <person name="Murat C."/>
            <person name="Riley R."/>
            <person name="Ohm R."/>
            <person name="Sun H."/>
            <person name="Tunlid A."/>
            <person name="Henrissat B."/>
            <person name="Grigoriev I.V."/>
            <person name="Hibbett D.S."/>
            <person name="Martin F."/>
        </authorList>
    </citation>
    <scope>NUCLEOTIDE SEQUENCE [LARGE SCALE GENOMIC DNA]</scope>
    <source>
        <strain evidence="2">Foug A</strain>
    </source>
</reference>
<sequence length="151" mass="17409">MADGSAVAQSIDSFILTPNTNIVSAHAFAHAFLPCSCCWVQNRIRQHVAHCLLVERGFCFQVSSTALSCWKSSVLPKAIDTNRSVSLAKHHDDFQDLPRRDHLSTKYLHRLQRTRQRCLARNSDDHPFHHYSYLHRLRLGLRLLPHRSLRC</sequence>
<dbReference type="EMBL" id="KN822165">
    <property type="protein sequence ID" value="KIM53996.1"/>
    <property type="molecule type" value="Genomic_DNA"/>
</dbReference>
<keyword evidence="2" id="KW-1185">Reference proteome</keyword>
<protein>
    <submittedName>
        <fullName evidence="1">Uncharacterized protein</fullName>
    </submittedName>
</protein>
<dbReference type="InParanoid" id="A0A0C3DD39"/>
<organism evidence="1 2">
    <name type="scientific">Scleroderma citrinum Foug A</name>
    <dbReference type="NCBI Taxonomy" id="1036808"/>
    <lineage>
        <taxon>Eukaryota</taxon>
        <taxon>Fungi</taxon>
        <taxon>Dikarya</taxon>
        <taxon>Basidiomycota</taxon>
        <taxon>Agaricomycotina</taxon>
        <taxon>Agaricomycetes</taxon>
        <taxon>Agaricomycetidae</taxon>
        <taxon>Boletales</taxon>
        <taxon>Sclerodermatineae</taxon>
        <taxon>Sclerodermataceae</taxon>
        <taxon>Scleroderma</taxon>
    </lineage>
</organism>
<evidence type="ECO:0000313" key="2">
    <source>
        <dbReference type="Proteomes" id="UP000053989"/>
    </source>
</evidence>
<gene>
    <name evidence="1" type="ORF">SCLCIDRAFT_405614</name>
</gene>
<evidence type="ECO:0000313" key="1">
    <source>
        <dbReference type="EMBL" id="KIM53996.1"/>
    </source>
</evidence>
<accession>A0A0C3DD39</accession>